<evidence type="ECO:0000256" key="2">
    <source>
        <dbReference type="ARBA" id="ARBA00007518"/>
    </source>
</evidence>
<protein>
    <submittedName>
        <fullName evidence="8">Uncharacterized protein</fullName>
    </submittedName>
</protein>
<feature type="signal peptide" evidence="7">
    <location>
        <begin position="1"/>
        <end position="23"/>
    </location>
</feature>
<keyword evidence="5 7" id="KW-0732">Signal</keyword>
<dbReference type="Proteomes" id="UP000314980">
    <property type="component" value="Unassembled WGS sequence"/>
</dbReference>
<dbReference type="FunCoup" id="A0A4W6F5Z1">
    <property type="interactions" value="1"/>
</dbReference>
<name>A0A4W6F5Z1_LATCA</name>
<evidence type="ECO:0000313" key="8">
    <source>
        <dbReference type="Ensembl" id="ENSLCAP00010046088.1"/>
    </source>
</evidence>
<dbReference type="PANTHER" id="PTHR11250:SF5">
    <property type="entry name" value="PROTACHYKININ-1-LIKE ISOFORM X1-RELATED"/>
    <property type="match status" value="1"/>
</dbReference>
<dbReference type="InterPro" id="IPR013055">
    <property type="entry name" value="Tachy_Neuro_lke_CS"/>
</dbReference>
<reference evidence="8" key="3">
    <citation type="submission" date="2025-09" db="UniProtKB">
        <authorList>
            <consortium name="Ensembl"/>
        </authorList>
    </citation>
    <scope>IDENTIFICATION</scope>
</reference>
<dbReference type="InParanoid" id="A0A4W6F5Z1"/>
<keyword evidence="3" id="KW-0964">Secreted</keyword>
<evidence type="ECO:0000256" key="4">
    <source>
        <dbReference type="ARBA" id="ARBA00022685"/>
    </source>
</evidence>
<evidence type="ECO:0000256" key="5">
    <source>
        <dbReference type="ARBA" id="ARBA00022729"/>
    </source>
</evidence>
<organism evidence="8 9">
    <name type="scientific">Lates calcarifer</name>
    <name type="common">Barramundi</name>
    <name type="synonym">Holocentrus calcarifer</name>
    <dbReference type="NCBI Taxonomy" id="8187"/>
    <lineage>
        <taxon>Eukaryota</taxon>
        <taxon>Metazoa</taxon>
        <taxon>Chordata</taxon>
        <taxon>Craniata</taxon>
        <taxon>Vertebrata</taxon>
        <taxon>Euteleostomi</taxon>
        <taxon>Actinopterygii</taxon>
        <taxon>Neopterygii</taxon>
        <taxon>Teleostei</taxon>
        <taxon>Neoteleostei</taxon>
        <taxon>Acanthomorphata</taxon>
        <taxon>Carangaria</taxon>
        <taxon>Carangaria incertae sedis</taxon>
        <taxon>Centropomidae</taxon>
        <taxon>Lates</taxon>
    </lineage>
</organism>
<gene>
    <name evidence="8" type="primary">LOC108898597</name>
</gene>
<comment type="similarity">
    <text evidence="2">Belongs to the tachykinin family.</text>
</comment>
<evidence type="ECO:0000256" key="6">
    <source>
        <dbReference type="ARBA" id="ARBA00022815"/>
    </source>
</evidence>
<reference evidence="8" key="2">
    <citation type="submission" date="2025-08" db="UniProtKB">
        <authorList>
            <consortium name="Ensembl"/>
        </authorList>
    </citation>
    <scope>IDENTIFICATION</scope>
</reference>
<dbReference type="AlphaFoldDB" id="A0A4W6F5Z1"/>
<dbReference type="GeneTree" id="ENSGT00650000094974"/>
<dbReference type="GO" id="GO:0005576">
    <property type="term" value="C:extracellular region"/>
    <property type="evidence" value="ECO:0007669"/>
    <property type="project" value="UniProtKB-SubCell"/>
</dbReference>
<comment type="subcellular location">
    <subcellularLocation>
        <location evidence="1">Secreted</location>
    </subcellularLocation>
</comment>
<dbReference type="PROSITE" id="PS00267">
    <property type="entry name" value="TACHYKININ"/>
    <property type="match status" value="1"/>
</dbReference>
<dbReference type="PANTHER" id="PTHR11250">
    <property type="entry name" value="TACHYKININ"/>
    <property type="match status" value="1"/>
</dbReference>
<sequence>MEALKFVVVLLVVVFVQVLGALGTPLSGEEDDGDILTVENWQGYPLERGITIRLADLIKRSKAQQFHGLMGRSSGVSQPVRLGRKRNKGEMFVGLMGRRSLDGGNSTLADLCTIIWARDFMSQFS</sequence>
<evidence type="ECO:0000313" key="9">
    <source>
        <dbReference type="Proteomes" id="UP000314980"/>
    </source>
</evidence>
<dbReference type="Ensembl" id="ENSLCAT00010047202.1">
    <property type="protein sequence ID" value="ENSLCAP00010046088.1"/>
    <property type="gene ID" value="ENSLCAG00010021383.1"/>
</dbReference>
<keyword evidence="6" id="KW-0027">Amidation</keyword>
<feature type="chain" id="PRO_5021324399" evidence="7">
    <location>
        <begin position="24"/>
        <end position="125"/>
    </location>
</feature>
<keyword evidence="9" id="KW-1185">Reference proteome</keyword>
<proteinExistence type="inferred from homology"/>
<reference evidence="9" key="1">
    <citation type="submission" date="2015-09" db="EMBL/GenBank/DDBJ databases">
        <authorList>
            <person name="Sai Rama Sridatta P."/>
        </authorList>
    </citation>
    <scope>NUCLEOTIDE SEQUENCE [LARGE SCALE GENOMIC DNA]</scope>
</reference>
<accession>A0A4W6F5Z1</accession>
<keyword evidence="4" id="KW-0165">Cleavage on pair of basic residues</keyword>
<evidence type="ECO:0000256" key="1">
    <source>
        <dbReference type="ARBA" id="ARBA00004613"/>
    </source>
</evidence>
<evidence type="ECO:0000256" key="3">
    <source>
        <dbReference type="ARBA" id="ARBA00022525"/>
    </source>
</evidence>
<evidence type="ECO:0000256" key="7">
    <source>
        <dbReference type="SAM" id="SignalP"/>
    </source>
</evidence>
<dbReference type="STRING" id="8187.ENSLCAP00010046088"/>